<accession>A0A1U7Y5J1</accession>
<protein>
    <submittedName>
        <fullName evidence="2">Uncharacterized protein LOC104241273</fullName>
    </submittedName>
</protein>
<proteinExistence type="predicted"/>
<dbReference type="RefSeq" id="XP_009794504.1">
    <property type="nucleotide sequence ID" value="XM_009796202.1"/>
</dbReference>
<evidence type="ECO:0000313" key="1">
    <source>
        <dbReference type="Proteomes" id="UP000189701"/>
    </source>
</evidence>
<dbReference type="PANTHER" id="PTHR37984:SF5">
    <property type="entry name" value="PROTEIN NYNRIN-LIKE"/>
    <property type="match status" value="1"/>
</dbReference>
<dbReference type="Gene3D" id="3.10.10.10">
    <property type="entry name" value="HIV Type 1 Reverse Transcriptase, subunit A, domain 1"/>
    <property type="match status" value="1"/>
</dbReference>
<dbReference type="InterPro" id="IPR043128">
    <property type="entry name" value="Rev_trsase/Diguanyl_cyclase"/>
</dbReference>
<reference evidence="1" key="1">
    <citation type="journal article" date="2013" name="Genome Biol.">
        <title>Reference genomes and transcriptomes of Nicotiana sylvestris and Nicotiana tomentosiformis.</title>
        <authorList>
            <person name="Sierro N."/>
            <person name="Battey J.N."/>
            <person name="Ouadi S."/>
            <person name="Bovet L."/>
            <person name="Goepfert S."/>
            <person name="Bakaher N."/>
            <person name="Peitsch M.C."/>
            <person name="Ivanov N.V."/>
        </authorList>
    </citation>
    <scope>NUCLEOTIDE SEQUENCE [LARGE SCALE GENOMIC DNA]</scope>
</reference>
<sequence length="279" mass="31752">MVPAPVATPHEHPTRDRRRWASNVLEGEVKNIVMLSLVVEQSRVFSKIDLRSGYHQLKIWASDIPKTTFRTRYEHCEFFVIREEHKQHLKIMLQTLREKKQYVKFSKCGFWLESMVFLGHVVFSEGIKVDPIKIEAVQSWPIFSTATKIRSFLGFAGYYRRFVEGFSSIIAPLTRLTRKGFKMLKFDLYGGHGDPVAHLRGFCSIMRGAGGKDDLIMAYFSQSLSDSVLEWEFLGKSSTQENMAKNDEKIVDLVAWEVVAPAAAKAALRVDETVDGNGG</sequence>
<gene>
    <name evidence="2" type="primary">LOC104241273</name>
</gene>
<dbReference type="eggNOG" id="KOG0017">
    <property type="taxonomic scope" value="Eukaryota"/>
</dbReference>
<dbReference type="Proteomes" id="UP000189701">
    <property type="component" value="Unplaced"/>
</dbReference>
<dbReference type="OrthoDB" id="437338at2759"/>
<dbReference type="PANTHER" id="PTHR37984">
    <property type="entry name" value="PROTEIN CBG26694"/>
    <property type="match status" value="1"/>
</dbReference>
<dbReference type="STRING" id="4096.A0A1U7Y5J1"/>
<reference evidence="2" key="2">
    <citation type="submission" date="2025-08" db="UniProtKB">
        <authorList>
            <consortium name="RefSeq"/>
        </authorList>
    </citation>
    <scope>IDENTIFICATION</scope>
    <source>
        <tissue evidence="2">Leaf</tissue>
    </source>
</reference>
<dbReference type="InterPro" id="IPR050951">
    <property type="entry name" value="Retrovirus_Pol_polyprotein"/>
</dbReference>
<dbReference type="SUPFAM" id="SSF56672">
    <property type="entry name" value="DNA/RNA polymerases"/>
    <property type="match status" value="1"/>
</dbReference>
<evidence type="ECO:0000313" key="2">
    <source>
        <dbReference type="RefSeq" id="XP_009794504.1"/>
    </source>
</evidence>
<name>A0A1U7Y5J1_NICSY</name>
<dbReference type="InterPro" id="IPR043502">
    <property type="entry name" value="DNA/RNA_pol_sf"/>
</dbReference>
<dbReference type="Gene3D" id="3.30.70.270">
    <property type="match status" value="3"/>
</dbReference>
<keyword evidence="1" id="KW-1185">Reference proteome</keyword>
<organism evidence="1 2">
    <name type="scientific">Nicotiana sylvestris</name>
    <name type="common">Wood tobacco</name>
    <name type="synonym">South American tobacco</name>
    <dbReference type="NCBI Taxonomy" id="4096"/>
    <lineage>
        <taxon>Eukaryota</taxon>
        <taxon>Viridiplantae</taxon>
        <taxon>Streptophyta</taxon>
        <taxon>Embryophyta</taxon>
        <taxon>Tracheophyta</taxon>
        <taxon>Spermatophyta</taxon>
        <taxon>Magnoliopsida</taxon>
        <taxon>eudicotyledons</taxon>
        <taxon>Gunneridae</taxon>
        <taxon>Pentapetalae</taxon>
        <taxon>asterids</taxon>
        <taxon>lamiids</taxon>
        <taxon>Solanales</taxon>
        <taxon>Solanaceae</taxon>
        <taxon>Nicotianoideae</taxon>
        <taxon>Nicotianeae</taxon>
        <taxon>Nicotiana</taxon>
    </lineage>
</organism>
<dbReference type="AlphaFoldDB" id="A0A1U7Y5J1"/>